<dbReference type="Proteomes" id="UP000594454">
    <property type="component" value="Chromosome 1"/>
</dbReference>
<keyword evidence="5" id="KW-1185">Reference proteome</keyword>
<dbReference type="InterPro" id="IPR002347">
    <property type="entry name" value="SDR_fam"/>
</dbReference>
<dbReference type="PRINTS" id="PR00080">
    <property type="entry name" value="SDRFAMILY"/>
</dbReference>
<dbReference type="PANTHER" id="PTHR43115:SF4">
    <property type="entry name" value="DEHYDROGENASE_REDUCTASE SDR FAMILY MEMBER 11"/>
    <property type="match status" value="1"/>
</dbReference>
<evidence type="ECO:0000256" key="3">
    <source>
        <dbReference type="RuleBase" id="RU000363"/>
    </source>
</evidence>
<evidence type="ECO:0000313" key="4">
    <source>
        <dbReference type="EMBL" id="CAD7079042.1"/>
    </source>
</evidence>
<sequence>MERWQDKVAVVTGASCGIGAVTAAKLLQNGFSVVALARREERLLENQEALPENLRSRYHPKKCDVTDEKAVKKTFAWIEDRFGGADVLVNNAGVMTVGVDLSSPDNTDIMRNTIETNVMSVVYCVREAFNSMKKRNVDGHIVIINSELGHKVPMMTSGSMNIYPASKFAVTAMIETYRQEFANAGTKVKITSISPGGVETELVPNLGLYREAGLALLYPEDVTNAILYALGTPPHVQVHELIIKPMGAKS</sequence>
<dbReference type="PRINTS" id="PR00081">
    <property type="entry name" value="GDHRDH"/>
</dbReference>
<dbReference type="OMA" id="TENWNIM"/>
<organism evidence="4 5">
    <name type="scientific">Hermetia illucens</name>
    <name type="common">Black soldier fly</name>
    <dbReference type="NCBI Taxonomy" id="343691"/>
    <lineage>
        <taxon>Eukaryota</taxon>
        <taxon>Metazoa</taxon>
        <taxon>Ecdysozoa</taxon>
        <taxon>Arthropoda</taxon>
        <taxon>Hexapoda</taxon>
        <taxon>Insecta</taxon>
        <taxon>Pterygota</taxon>
        <taxon>Neoptera</taxon>
        <taxon>Endopterygota</taxon>
        <taxon>Diptera</taxon>
        <taxon>Brachycera</taxon>
        <taxon>Stratiomyomorpha</taxon>
        <taxon>Stratiomyidae</taxon>
        <taxon>Hermetiinae</taxon>
        <taxon>Hermetia</taxon>
    </lineage>
</organism>
<accession>A0A7R8UFG2</accession>
<protein>
    <recommendedName>
        <fullName evidence="6">Farnesol dehydrogenase</fullName>
    </recommendedName>
</protein>
<dbReference type="SUPFAM" id="SSF51735">
    <property type="entry name" value="NAD(P)-binding Rossmann-fold domains"/>
    <property type="match status" value="1"/>
</dbReference>
<comment type="similarity">
    <text evidence="1 3">Belongs to the short-chain dehydrogenases/reductases (SDR) family.</text>
</comment>
<dbReference type="FunCoup" id="A0A7R8UFG2">
    <property type="interactions" value="96"/>
</dbReference>
<dbReference type="InParanoid" id="A0A7R8UFG2"/>
<dbReference type="GO" id="GO:0016616">
    <property type="term" value="F:oxidoreductase activity, acting on the CH-OH group of donors, NAD or NADP as acceptor"/>
    <property type="evidence" value="ECO:0007669"/>
    <property type="project" value="UniProtKB-ARBA"/>
</dbReference>
<dbReference type="FunFam" id="3.40.50.720:FF:000047">
    <property type="entry name" value="NADP-dependent L-serine/L-allo-threonine dehydrogenase"/>
    <property type="match status" value="1"/>
</dbReference>
<dbReference type="PANTHER" id="PTHR43115">
    <property type="entry name" value="DEHYDROGENASE/REDUCTASE SDR FAMILY MEMBER 11"/>
    <property type="match status" value="1"/>
</dbReference>
<dbReference type="OrthoDB" id="1933717at2759"/>
<gene>
    <name evidence="4" type="ORF">HERILL_LOCUS2276</name>
</gene>
<reference evidence="4 5" key="1">
    <citation type="submission" date="2020-11" db="EMBL/GenBank/DDBJ databases">
        <authorList>
            <person name="Wallbank WR R."/>
            <person name="Pardo Diaz C."/>
            <person name="Kozak K."/>
            <person name="Martin S."/>
            <person name="Jiggins C."/>
            <person name="Moest M."/>
            <person name="Warren A I."/>
            <person name="Generalovic N T."/>
            <person name="Byers J.R.P. K."/>
            <person name="Montejo-Kovacevich G."/>
            <person name="Yen C E."/>
        </authorList>
    </citation>
    <scope>NUCLEOTIDE SEQUENCE [LARGE SCALE GENOMIC DNA]</scope>
</reference>
<proteinExistence type="inferred from homology"/>
<name>A0A7R8UFG2_HERIL</name>
<evidence type="ECO:0000256" key="2">
    <source>
        <dbReference type="ARBA" id="ARBA00023002"/>
    </source>
</evidence>
<evidence type="ECO:0000313" key="5">
    <source>
        <dbReference type="Proteomes" id="UP000594454"/>
    </source>
</evidence>
<dbReference type="Pfam" id="PF00106">
    <property type="entry name" value="adh_short"/>
    <property type="match status" value="1"/>
</dbReference>
<keyword evidence="2" id="KW-0560">Oxidoreductase</keyword>
<dbReference type="Gene3D" id="3.40.50.720">
    <property type="entry name" value="NAD(P)-binding Rossmann-like Domain"/>
    <property type="match status" value="1"/>
</dbReference>
<dbReference type="AlphaFoldDB" id="A0A7R8UFG2"/>
<dbReference type="InterPro" id="IPR036291">
    <property type="entry name" value="NAD(P)-bd_dom_sf"/>
</dbReference>
<evidence type="ECO:0008006" key="6">
    <source>
        <dbReference type="Google" id="ProtNLM"/>
    </source>
</evidence>
<dbReference type="EMBL" id="LR899009">
    <property type="protein sequence ID" value="CAD7079042.1"/>
    <property type="molecule type" value="Genomic_DNA"/>
</dbReference>
<evidence type="ECO:0000256" key="1">
    <source>
        <dbReference type="ARBA" id="ARBA00006484"/>
    </source>
</evidence>